<evidence type="ECO:0000256" key="1">
    <source>
        <dbReference type="SAM" id="MobiDB-lite"/>
    </source>
</evidence>
<evidence type="ECO:0000313" key="2">
    <source>
        <dbReference type="EMBL" id="KZT52861.1"/>
    </source>
</evidence>
<protein>
    <submittedName>
        <fullName evidence="2">Uncharacterized protein</fullName>
    </submittedName>
</protein>
<keyword evidence="3" id="KW-1185">Reference proteome</keyword>
<feature type="compositionally biased region" description="Low complexity" evidence="1">
    <location>
        <begin position="137"/>
        <end position="156"/>
    </location>
</feature>
<dbReference type="EMBL" id="KV424053">
    <property type="protein sequence ID" value="KZT52861.1"/>
    <property type="molecule type" value="Genomic_DNA"/>
</dbReference>
<feature type="region of interest" description="Disordered" evidence="1">
    <location>
        <begin position="1"/>
        <end position="225"/>
    </location>
</feature>
<feature type="compositionally biased region" description="Gly residues" evidence="1">
    <location>
        <begin position="204"/>
        <end position="214"/>
    </location>
</feature>
<dbReference type="AlphaFoldDB" id="A0A165DI98"/>
<feature type="compositionally biased region" description="Basic residues" evidence="1">
    <location>
        <begin position="49"/>
        <end position="61"/>
    </location>
</feature>
<feature type="compositionally biased region" description="Low complexity" evidence="1">
    <location>
        <begin position="1"/>
        <end position="17"/>
    </location>
</feature>
<evidence type="ECO:0000313" key="3">
    <source>
        <dbReference type="Proteomes" id="UP000076842"/>
    </source>
</evidence>
<accession>A0A165DI98</accession>
<proteinExistence type="predicted"/>
<name>A0A165DI98_9BASI</name>
<feature type="compositionally biased region" description="Basic and acidic residues" evidence="1">
    <location>
        <begin position="62"/>
        <end position="72"/>
    </location>
</feature>
<feature type="compositionally biased region" description="Basic and acidic residues" evidence="1">
    <location>
        <begin position="80"/>
        <end position="91"/>
    </location>
</feature>
<sequence length="244" mass="26116">MSRQPLSELPLTLFLPSLFPPSPSASSSWPTTPHPGAYKPKLPPTPSRHPTHLHQKGLKRAHSAEGDGKEGKGTPAKKRHLEEEAVGRRLFEGLTPVKTGEGARTPTRKSEKGKLAPSPEIVGRSMPPPPAYGSHSAPTTAKPKPTNTSLSLPSSTAHARTAPTPSEEDKENHPPRPRRPLLGASKALSSTPKRSTPDVKGKGRAAGMGLGKLGVGKPATPREIGREMLLREVEEPEEVDEEMF</sequence>
<dbReference type="InParanoid" id="A0A165DI98"/>
<dbReference type="Proteomes" id="UP000076842">
    <property type="component" value="Unassembled WGS sequence"/>
</dbReference>
<organism evidence="2 3">
    <name type="scientific">Calocera cornea HHB12733</name>
    <dbReference type="NCBI Taxonomy" id="1353952"/>
    <lineage>
        <taxon>Eukaryota</taxon>
        <taxon>Fungi</taxon>
        <taxon>Dikarya</taxon>
        <taxon>Basidiomycota</taxon>
        <taxon>Agaricomycotina</taxon>
        <taxon>Dacrymycetes</taxon>
        <taxon>Dacrymycetales</taxon>
        <taxon>Dacrymycetaceae</taxon>
        <taxon>Calocera</taxon>
    </lineage>
</organism>
<reference evidence="2 3" key="1">
    <citation type="journal article" date="2016" name="Mol. Biol. Evol.">
        <title>Comparative Genomics of Early-Diverging Mushroom-Forming Fungi Provides Insights into the Origins of Lignocellulose Decay Capabilities.</title>
        <authorList>
            <person name="Nagy L.G."/>
            <person name="Riley R."/>
            <person name="Tritt A."/>
            <person name="Adam C."/>
            <person name="Daum C."/>
            <person name="Floudas D."/>
            <person name="Sun H."/>
            <person name="Yadav J.S."/>
            <person name="Pangilinan J."/>
            <person name="Larsson K.H."/>
            <person name="Matsuura K."/>
            <person name="Barry K."/>
            <person name="Labutti K."/>
            <person name="Kuo R."/>
            <person name="Ohm R.A."/>
            <person name="Bhattacharya S.S."/>
            <person name="Shirouzu T."/>
            <person name="Yoshinaga Y."/>
            <person name="Martin F.M."/>
            <person name="Grigoriev I.V."/>
            <person name="Hibbett D.S."/>
        </authorList>
    </citation>
    <scope>NUCLEOTIDE SEQUENCE [LARGE SCALE GENOMIC DNA]</scope>
    <source>
        <strain evidence="2 3">HHB12733</strain>
    </source>
</reference>
<feature type="compositionally biased region" description="Low complexity" evidence="1">
    <location>
        <begin position="24"/>
        <end position="35"/>
    </location>
</feature>
<gene>
    <name evidence="2" type="ORF">CALCODRAFT_557839</name>
</gene>